<dbReference type="InterPro" id="IPR007527">
    <property type="entry name" value="Znf_SWIM"/>
</dbReference>
<keyword evidence="7" id="KW-1185">Reference proteome</keyword>
<evidence type="ECO:0000313" key="7">
    <source>
        <dbReference type="Proteomes" id="UP001327560"/>
    </source>
</evidence>
<dbReference type="AlphaFoldDB" id="A0AAQ3JQB0"/>
<organism evidence="6 7">
    <name type="scientific">Canna indica</name>
    <name type="common">Indian-shot</name>
    <dbReference type="NCBI Taxonomy" id="4628"/>
    <lineage>
        <taxon>Eukaryota</taxon>
        <taxon>Viridiplantae</taxon>
        <taxon>Streptophyta</taxon>
        <taxon>Embryophyta</taxon>
        <taxon>Tracheophyta</taxon>
        <taxon>Spermatophyta</taxon>
        <taxon>Magnoliopsida</taxon>
        <taxon>Liliopsida</taxon>
        <taxon>Zingiberales</taxon>
        <taxon>Cannaceae</taxon>
        <taxon>Canna</taxon>
    </lineage>
</organism>
<dbReference type="PANTHER" id="PTHR31973:SF195">
    <property type="entry name" value="MUDR FAMILY TRANSPOSASE"/>
    <property type="match status" value="1"/>
</dbReference>
<dbReference type="GO" id="GO:0008270">
    <property type="term" value="F:zinc ion binding"/>
    <property type="evidence" value="ECO:0007669"/>
    <property type="project" value="UniProtKB-KW"/>
</dbReference>
<keyword evidence="2 4" id="KW-0863">Zinc-finger</keyword>
<dbReference type="SMART" id="SM00575">
    <property type="entry name" value="ZnF_PMZ"/>
    <property type="match status" value="1"/>
</dbReference>
<dbReference type="Proteomes" id="UP001327560">
    <property type="component" value="Chromosome 1"/>
</dbReference>
<evidence type="ECO:0000256" key="1">
    <source>
        <dbReference type="ARBA" id="ARBA00022723"/>
    </source>
</evidence>
<evidence type="ECO:0000256" key="2">
    <source>
        <dbReference type="ARBA" id="ARBA00022771"/>
    </source>
</evidence>
<evidence type="ECO:0000256" key="4">
    <source>
        <dbReference type="PROSITE-ProRule" id="PRU00325"/>
    </source>
</evidence>
<proteinExistence type="predicted"/>
<keyword evidence="1" id="KW-0479">Metal-binding</keyword>
<keyword evidence="3" id="KW-0862">Zinc</keyword>
<protein>
    <recommendedName>
        <fullName evidence="5">SWIM-type domain-containing protein</fullName>
    </recommendedName>
</protein>
<accession>A0AAQ3JQB0</accession>
<evidence type="ECO:0000256" key="3">
    <source>
        <dbReference type="ARBA" id="ARBA00022833"/>
    </source>
</evidence>
<feature type="domain" description="SWIM-type" evidence="5">
    <location>
        <begin position="113"/>
        <end position="154"/>
    </location>
</feature>
<dbReference type="EMBL" id="CP136890">
    <property type="protein sequence ID" value="WOK93897.1"/>
    <property type="molecule type" value="Genomic_DNA"/>
</dbReference>
<dbReference type="PROSITE" id="PS50966">
    <property type="entry name" value="ZF_SWIM"/>
    <property type="match status" value="1"/>
</dbReference>
<evidence type="ECO:0000259" key="5">
    <source>
        <dbReference type="PROSITE" id="PS50966"/>
    </source>
</evidence>
<dbReference type="PANTHER" id="PTHR31973">
    <property type="entry name" value="POLYPROTEIN, PUTATIVE-RELATED"/>
    <property type="match status" value="1"/>
</dbReference>
<dbReference type="InterPro" id="IPR006564">
    <property type="entry name" value="Znf_PMZ"/>
</dbReference>
<sequence length="250" mass="29037">MEKLKVVNDWAYQWLMNKGPGRWAHVKSPLRRYTSVTSNIAECMNSILLKARKMQITIMIEYIRDRCMLWFQQRYREACGVNTNLSKHYNRLISELDEKVKHYRTRKISTNEFLVLDNENNGTVDFLNKTCTCGQFQLNLMPCKHVIAVFGSPLRREQAGRPKAKRIRSAGEFGCDDIADYAEVTVIIDKVINVPLECPQQIRQHPLLHSRQYLVANKANKVVDDQRLVLIVDKPGTHTIGVIYCKIPRF</sequence>
<evidence type="ECO:0000313" key="6">
    <source>
        <dbReference type="EMBL" id="WOK93897.1"/>
    </source>
</evidence>
<name>A0AAQ3JQB0_9LILI</name>
<gene>
    <name evidence="6" type="ORF">Cni_G02598</name>
</gene>
<reference evidence="6 7" key="1">
    <citation type="submission" date="2023-10" db="EMBL/GenBank/DDBJ databases">
        <title>Chromosome-scale genome assembly provides insights into flower coloration mechanisms of Canna indica.</title>
        <authorList>
            <person name="Li C."/>
        </authorList>
    </citation>
    <scope>NUCLEOTIDE SEQUENCE [LARGE SCALE GENOMIC DNA]</scope>
    <source>
        <tissue evidence="6">Flower</tissue>
    </source>
</reference>
<dbReference type="Pfam" id="PF04434">
    <property type="entry name" value="SWIM"/>
    <property type="match status" value="1"/>
</dbReference>